<dbReference type="RefSeq" id="WP_346751736.1">
    <property type="nucleotide sequence ID" value="NZ_JAUJEA010000003.1"/>
</dbReference>
<evidence type="ECO:0000313" key="2">
    <source>
        <dbReference type="Proteomes" id="UP001172082"/>
    </source>
</evidence>
<accession>A0ABT8KPU2</accession>
<organism evidence="1 2">
    <name type="scientific">Splendidivirga corallicola</name>
    <dbReference type="NCBI Taxonomy" id="3051826"/>
    <lineage>
        <taxon>Bacteria</taxon>
        <taxon>Pseudomonadati</taxon>
        <taxon>Bacteroidota</taxon>
        <taxon>Cytophagia</taxon>
        <taxon>Cytophagales</taxon>
        <taxon>Splendidivirgaceae</taxon>
        <taxon>Splendidivirga</taxon>
    </lineage>
</organism>
<gene>
    <name evidence="1" type="ORF">QQ008_10055</name>
</gene>
<dbReference type="Proteomes" id="UP001172082">
    <property type="component" value="Unassembled WGS sequence"/>
</dbReference>
<reference evidence="1" key="1">
    <citation type="submission" date="2023-06" db="EMBL/GenBank/DDBJ databases">
        <title>Genomic of Parafulvivirga corallium.</title>
        <authorList>
            <person name="Wang G."/>
        </authorList>
    </citation>
    <scope>NUCLEOTIDE SEQUENCE</scope>
    <source>
        <strain evidence="1">BMA10</strain>
    </source>
</reference>
<protein>
    <submittedName>
        <fullName evidence="1">Uncharacterized protein</fullName>
    </submittedName>
</protein>
<dbReference type="EMBL" id="JAUJEA010000003">
    <property type="protein sequence ID" value="MDN5201708.1"/>
    <property type="molecule type" value="Genomic_DNA"/>
</dbReference>
<comment type="caution">
    <text evidence="1">The sequence shown here is derived from an EMBL/GenBank/DDBJ whole genome shotgun (WGS) entry which is preliminary data.</text>
</comment>
<sequence>MKRKKAIGISKCPTEMKTKFLIILPLLLGKSPFISAQAENGLRYVLLVGNQTYQSTIIKKGTHLGVERNRNNLGVQKRNSLKKEIPVITDLSVSSESPKYGLPNTWAYTNAIFYPIGFSEGNNRSYPSFGLFSIKEESLDTLNLRIKIENDIQEINAQFKTEQEQFKYYSKRAIALAKERKRIDVLPLRALFRNLKGISNSQKIQKGIVSYDLLINVNSEIELFIRDPWHFAHWKTNYPTKTGKEAKWEIVKAYTKDSVYLYREFVSHFENMPQSKNFVYRSISDSAFYQGKFKCVQQGETIFLINLKHGGIYLLSENSIKKVAQVDIGNSLSAQKKQVFIEDREKQVLVFIGSVQIIDESNAPAIKIINGEQALMKWLPGSF</sequence>
<name>A0ABT8KPU2_9BACT</name>
<keyword evidence="2" id="KW-1185">Reference proteome</keyword>
<proteinExistence type="predicted"/>
<evidence type="ECO:0000313" key="1">
    <source>
        <dbReference type="EMBL" id="MDN5201708.1"/>
    </source>
</evidence>